<sequence length="460" mass="52989">MASSPETVAMCQMFPRSPLTDENTDATSPEAGQKRQAPGQTATADHQTTHKKPKLERSETAKDEDKNPELDKEPLVIETSLIKTPSSIPSTPVVIKRKFICDVCGGGFNRKSRLEEHYRSHTGERPFVCDYEGCGKRYIRSTHLNEHRKTHYEHLKRAFKCPYPGCTSGFSTRQHLNRHIEIHTTPRPHKCHFEGCSAAFAKRRQLQTHICTHTGEKPHKCEFEGCGKSFSTPSKLKNHMRAHSTIPRYACGYDQCDAKFAQHAQLQEHIKNTHKPTVFPCHICGKKLSKAHLRDNHLETHNPDRPTLECPHEGCRKVYLSEKSLKMHIKTVHDQCKPFECPEPGCNLRFPYKSIMLRHKKLHDPCERELQIQKKLQRIKAKEEAKAQDIKSLTDIDLLTGRDYTNPEFSDRPIPCIVESCPFRFKRYYDRNRHMNAYHIDYRVSSNFDITAITIPTSTS</sequence>
<dbReference type="InterPro" id="IPR051061">
    <property type="entry name" value="Zinc_finger_trans_reg"/>
</dbReference>
<accession>A0A9W7ZYQ5</accession>
<dbReference type="EMBL" id="JANBPU010000026">
    <property type="protein sequence ID" value="KAJ1919477.1"/>
    <property type="molecule type" value="Genomic_DNA"/>
</dbReference>
<feature type="domain" description="C2H2-type" evidence="11">
    <location>
        <begin position="99"/>
        <end position="126"/>
    </location>
</feature>
<dbReference type="FunFam" id="3.30.160.60:FF:000125">
    <property type="entry name" value="Putative zinc finger protein 143"/>
    <property type="match status" value="2"/>
</dbReference>
<dbReference type="OrthoDB" id="427030at2759"/>
<feature type="domain" description="C2H2-type" evidence="11">
    <location>
        <begin position="249"/>
        <end position="274"/>
    </location>
</feature>
<keyword evidence="6" id="KW-0805">Transcription regulation</keyword>
<dbReference type="Gene3D" id="3.30.160.60">
    <property type="entry name" value="Classic Zinc Finger"/>
    <property type="match status" value="8"/>
</dbReference>
<evidence type="ECO:0000256" key="10">
    <source>
        <dbReference type="SAM" id="MobiDB-lite"/>
    </source>
</evidence>
<dbReference type="GO" id="GO:0005634">
    <property type="term" value="C:nucleus"/>
    <property type="evidence" value="ECO:0007669"/>
    <property type="project" value="UniProtKB-SubCell"/>
</dbReference>
<dbReference type="GO" id="GO:0008270">
    <property type="term" value="F:zinc ion binding"/>
    <property type="evidence" value="ECO:0007669"/>
    <property type="project" value="UniProtKB-KW"/>
</dbReference>
<feature type="region of interest" description="Disordered" evidence="10">
    <location>
        <begin position="1"/>
        <end position="72"/>
    </location>
</feature>
<evidence type="ECO:0000256" key="1">
    <source>
        <dbReference type="ARBA" id="ARBA00004123"/>
    </source>
</evidence>
<name>A0A9W7ZYQ5_9FUNG</name>
<feature type="domain" description="C2H2-type" evidence="11">
    <location>
        <begin position="339"/>
        <end position="363"/>
    </location>
</feature>
<gene>
    <name evidence="12" type="ORF">H4219_001948</name>
</gene>
<comment type="subcellular location">
    <subcellularLocation>
        <location evidence="1">Nucleus</location>
    </subcellularLocation>
</comment>
<evidence type="ECO:0000256" key="9">
    <source>
        <dbReference type="PROSITE-ProRule" id="PRU00042"/>
    </source>
</evidence>
<keyword evidence="7" id="KW-0804">Transcription</keyword>
<dbReference type="SMART" id="SM00355">
    <property type="entry name" value="ZnF_C2H2"/>
    <property type="match status" value="10"/>
</dbReference>
<evidence type="ECO:0000256" key="2">
    <source>
        <dbReference type="ARBA" id="ARBA00022723"/>
    </source>
</evidence>
<protein>
    <recommendedName>
        <fullName evidence="11">C2H2-type domain-containing protein</fullName>
    </recommendedName>
</protein>
<feature type="domain" description="C2H2-type" evidence="11">
    <location>
        <begin position="189"/>
        <end position="218"/>
    </location>
</feature>
<dbReference type="PROSITE" id="PS00028">
    <property type="entry name" value="ZINC_FINGER_C2H2_1"/>
    <property type="match status" value="9"/>
</dbReference>
<dbReference type="SUPFAM" id="SSF57667">
    <property type="entry name" value="beta-beta-alpha zinc fingers"/>
    <property type="match status" value="5"/>
</dbReference>
<evidence type="ECO:0000313" key="12">
    <source>
        <dbReference type="EMBL" id="KAJ1919477.1"/>
    </source>
</evidence>
<evidence type="ECO:0000256" key="4">
    <source>
        <dbReference type="ARBA" id="ARBA00022771"/>
    </source>
</evidence>
<proteinExistence type="predicted"/>
<organism evidence="12 13">
    <name type="scientific">Mycoemilia scoparia</name>
    <dbReference type="NCBI Taxonomy" id="417184"/>
    <lineage>
        <taxon>Eukaryota</taxon>
        <taxon>Fungi</taxon>
        <taxon>Fungi incertae sedis</taxon>
        <taxon>Zoopagomycota</taxon>
        <taxon>Kickxellomycotina</taxon>
        <taxon>Kickxellomycetes</taxon>
        <taxon>Kickxellales</taxon>
        <taxon>Kickxellaceae</taxon>
        <taxon>Mycoemilia</taxon>
    </lineage>
</organism>
<dbReference type="Pfam" id="PF00096">
    <property type="entry name" value="zf-C2H2"/>
    <property type="match status" value="4"/>
</dbReference>
<dbReference type="PANTHER" id="PTHR46179:SF13">
    <property type="entry name" value="C2H2-TYPE DOMAIN-CONTAINING PROTEIN"/>
    <property type="match status" value="1"/>
</dbReference>
<evidence type="ECO:0000256" key="3">
    <source>
        <dbReference type="ARBA" id="ARBA00022737"/>
    </source>
</evidence>
<dbReference type="AlphaFoldDB" id="A0A9W7ZYQ5"/>
<keyword evidence="3" id="KW-0677">Repeat</keyword>
<comment type="caution">
    <text evidence="12">The sequence shown here is derived from an EMBL/GenBank/DDBJ whole genome shotgun (WGS) entry which is preliminary data.</text>
</comment>
<feature type="domain" description="C2H2-type" evidence="11">
    <location>
        <begin position="279"/>
        <end position="306"/>
    </location>
</feature>
<dbReference type="PANTHER" id="PTHR46179">
    <property type="entry name" value="ZINC FINGER PROTEIN"/>
    <property type="match status" value="1"/>
</dbReference>
<keyword evidence="4 9" id="KW-0863">Zinc-finger</keyword>
<reference evidence="12" key="1">
    <citation type="submission" date="2022-07" db="EMBL/GenBank/DDBJ databases">
        <title>Phylogenomic reconstructions and comparative analyses of Kickxellomycotina fungi.</title>
        <authorList>
            <person name="Reynolds N.K."/>
            <person name="Stajich J.E."/>
            <person name="Barry K."/>
            <person name="Grigoriev I.V."/>
            <person name="Crous P."/>
            <person name="Smith M.E."/>
        </authorList>
    </citation>
    <scope>NUCLEOTIDE SEQUENCE</scope>
    <source>
        <strain evidence="12">NBRC 100468</strain>
    </source>
</reference>
<dbReference type="PROSITE" id="PS50157">
    <property type="entry name" value="ZINC_FINGER_C2H2_2"/>
    <property type="match status" value="9"/>
</dbReference>
<dbReference type="GO" id="GO:0006357">
    <property type="term" value="P:regulation of transcription by RNA polymerase II"/>
    <property type="evidence" value="ECO:0007669"/>
    <property type="project" value="TreeGrafter"/>
</dbReference>
<dbReference type="InterPro" id="IPR013087">
    <property type="entry name" value="Znf_C2H2_type"/>
</dbReference>
<feature type="domain" description="C2H2-type" evidence="11">
    <location>
        <begin position="127"/>
        <end position="151"/>
    </location>
</feature>
<feature type="compositionally biased region" description="Basic and acidic residues" evidence="10">
    <location>
        <begin position="55"/>
        <end position="72"/>
    </location>
</feature>
<evidence type="ECO:0000256" key="8">
    <source>
        <dbReference type="ARBA" id="ARBA00023242"/>
    </source>
</evidence>
<evidence type="ECO:0000256" key="5">
    <source>
        <dbReference type="ARBA" id="ARBA00022833"/>
    </source>
</evidence>
<evidence type="ECO:0000313" key="13">
    <source>
        <dbReference type="Proteomes" id="UP001150538"/>
    </source>
</evidence>
<evidence type="ECO:0000256" key="6">
    <source>
        <dbReference type="ARBA" id="ARBA00023015"/>
    </source>
</evidence>
<dbReference type="InterPro" id="IPR036236">
    <property type="entry name" value="Znf_C2H2_sf"/>
</dbReference>
<keyword evidence="5" id="KW-0862">Zinc</keyword>
<evidence type="ECO:0000256" key="7">
    <source>
        <dbReference type="ARBA" id="ARBA00023163"/>
    </source>
</evidence>
<keyword evidence="2" id="KW-0479">Metal-binding</keyword>
<feature type="domain" description="C2H2-type" evidence="11">
    <location>
        <begin position="308"/>
        <end position="338"/>
    </location>
</feature>
<keyword evidence="13" id="KW-1185">Reference proteome</keyword>
<keyword evidence="8" id="KW-0539">Nucleus</keyword>
<dbReference type="FunFam" id="3.30.160.60:FF:000145">
    <property type="entry name" value="Zinc finger protein 574"/>
    <property type="match status" value="1"/>
</dbReference>
<feature type="domain" description="C2H2-type" evidence="11">
    <location>
        <begin position="159"/>
        <end position="188"/>
    </location>
</feature>
<feature type="domain" description="C2H2-type" evidence="11">
    <location>
        <begin position="219"/>
        <end position="244"/>
    </location>
</feature>
<dbReference type="Proteomes" id="UP001150538">
    <property type="component" value="Unassembled WGS sequence"/>
</dbReference>
<evidence type="ECO:0000259" key="11">
    <source>
        <dbReference type="PROSITE" id="PS50157"/>
    </source>
</evidence>